<sequence>MNEKVWKITVKSLVLLPIGLSLWVLINGFDLEYWVIPVIAGLVISFGIVFWNIFDYEKFEDIDMSDFLESTHRVTFKYNSKNWNNILQMIQTPFVKLEILEKIGNIIKTQVHQKFIDSILTIEKSENEIIVDIEKKQ</sequence>
<gene>
    <name evidence="2" type="ORF">GCM10007383_09090</name>
</gene>
<organism evidence="2 3">
    <name type="scientific">Arenibacter certesii</name>
    <dbReference type="NCBI Taxonomy" id="228955"/>
    <lineage>
        <taxon>Bacteria</taxon>
        <taxon>Pseudomonadati</taxon>
        <taxon>Bacteroidota</taxon>
        <taxon>Flavobacteriia</taxon>
        <taxon>Flavobacteriales</taxon>
        <taxon>Flavobacteriaceae</taxon>
        <taxon>Arenibacter</taxon>
    </lineage>
</organism>
<dbReference type="Proteomes" id="UP000634668">
    <property type="component" value="Unassembled WGS sequence"/>
</dbReference>
<dbReference type="AlphaFoldDB" id="A0A918IR05"/>
<feature type="transmembrane region" description="Helical" evidence="1">
    <location>
        <begin position="12"/>
        <end position="29"/>
    </location>
</feature>
<reference evidence="2" key="1">
    <citation type="journal article" date="2014" name="Int. J. Syst. Evol. Microbiol.">
        <title>Complete genome sequence of Corynebacterium casei LMG S-19264T (=DSM 44701T), isolated from a smear-ripened cheese.</title>
        <authorList>
            <consortium name="US DOE Joint Genome Institute (JGI-PGF)"/>
            <person name="Walter F."/>
            <person name="Albersmeier A."/>
            <person name="Kalinowski J."/>
            <person name="Ruckert C."/>
        </authorList>
    </citation>
    <scope>NUCLEOTIDE SEQUENCE</scope>
    <source>
        <strain evidence="2">KCTC 12113</strain>
    </source>
</reference>
<comment type="caution">
    <text evidence="2">The sequence shown here is derived from an EMBL/GenBank/DDBJ whole genome shotgun (WGS) entry which is preliminary data.</text>
</comment>
<evidence type="ECO:0000313" key="3">
    <source>
        <dbReference type="Proteomes" id="UP000634668"/>
    </source>
</evidence>
<reference evidence="2" key="2">
    <citation type="submission" date="2020-09" db="EMBL/GenBank/DDBJ databases">
        <authorList>
            <person name="Sun Q."/>
            <person name="Kim S."/>
        </authorList>
    </citation>
    <scope>NUCLEOTIDE SEQUENCE</scope>
    <source>
        <strain evidence="2">KCTC 12113</strain>
    </source>
</reference>
<name>A0A918IR05_9FLAO</name>
<proteinExistence type="predicted"/>
<keyword evidence="1" id="KW-0472">Membrane</keyword>
<dbReference type="EMBL" id="BMWP01000004">
    <property type="protein sequence ID" value="GGW26241.1"/>
    <property type="molecule type" value="Genomic_DNA"/>
</dbReference>
<evidence type="ECO:0000256" key="1">
    <source>
        <dbReference type="SAM" id="Phobius"/>
    </source>
</evidence>
<feature type="transmembrane region" description="Helical" evidence="1">
    <location>
        <begin position="35"/>
        <end position="54"/>
    </location>
</feature>
<evidence type="ECO:0000313" key="2">
    <source>
        <dbReference type="EMBL" id="GGW26241.1"/>
    </source>
</evidence>
<protein>
    <submittedName>
        <fullName evidence="2">Uncharacterized protein</fullName>
    </submittedName>
</protein>
<accession>A0A918IR05</accession>
<keyword evidence="3" id="KW-1185">Reference proteome</keyword>
<dbReference type="RefSeq" id="WP_026813026.1">
    <property type="nucleotide sequence ID" value="NZ_BMWP01000004.1"/>
</dbReference>
<keyword evidence="1" id="KW-0812">Transmembrane</keyword>
<keyword evidence="1" id="KW-1133">Transmembrane helix</keyword>